<protein>
    <recommendedName>
        <fullName evidence="4">Helix-turn-helix domain-containing protein</fullName>
    </recommendedName>
</protein>
<name>A0A5R2AT84_9LEPT</name>
<gene>
    <name evidence="2" type="ORF">EHO57_14085</name>
</gene>
<organism evidence="2 3">
    <name type="scientific">Leptospira langatensis</name>
    <dbReference type="NCBI Taxonomy" id="2484983"/>
    <lineage>
        <taxon>Bacteria</taxon>
        <taxon>Pseudomonadati</taxon>
        <taxon>Spirochaetota</taxon>
        <taxon>Spirochaetia</taxon>
        <taxon>Leptospirales</taxon>
        <taxon>Leptospiraceae</taxon>
        <taxon>Leptospira</taxon>
    </lineage>
</organism>
<accession>A0A5R2AT84</accession>
<proteinExistence type="predicted"/>
<reference evidence="2 3" key="1">
    <citation type="journal article" date="2019" name="PLoS Negl. Trop. Dis.">
        <title>Revisiting the worldwide diversity of Leptospira species in the environment.</title>
        <authorList>
            <person name="Vincent A.T."/>
            <person name="Schiettekatte O."/>
            <person name="Bourhy P."/>
            <person name="Veyrier F.J."/>
            <person name="Picardeau M."/>
        </authorList>
    </citation>
    <scope>NUCLEOTIDE SEQUENCE [LARGE SCALE GENOMIC DNA]</scope>
    <source>
        <strain evidence="2 3">SSW18</strain>
    </source>
</reference>
<sequence length="299" mass="34459">MKEKTRRIFKVERRESPYTVIENQTLRDRRVSYRGRGVLAYALSHVDYFVLNADSISHEGPEGRDAISSALRELAYFGYAELKRERNPDGTWLSYWSFFEISKKPHIIDRPSKSRRRKGVELTPSLFQDQANQAPDPEKPVTDIPCADKPPMVLPAADNQGVKEVPIKESRIEERTEIERIREEGGNVPPLLPSFKHARYQFTFPESWYKSFEQSYFQIHGSLLGTSDGELMAMQKLYDLTAGDWNEVSNKIEAFKQKRASGGKFWPLKPVTPRNIEHYWAELVPLEATTLAVPKSRVI</sequence>
<evidence type="ECO:0000313" key="2">
    <source>
        <dbReference type="EMBL" id="TGJ99884.1"/>
    </source>
</evidence>
<feature type="region of interest" description="Disordered" evidence="1">
    <location>
        <begin position="110"/>
        <end position="140"/>
    </location>
</feature>
<evidence type="ECO:0008006" key="4">
    <source>
        <dbReference type="Google" id="ProtNLM"/>
    </source>
</evidence>
<evidence type="ECO:0000313" key="3">
    <source>
        <dbReference type="Proteomes" id="UP000297946"/>
    </source>
</evidence>
<dbReference type="AlphaFoldDB" id="A0A5R2AT84"/>
<dbReference type="EMBL" id="RQER01000008">
    <property type="protein sequence ID" value="TGJ99884.1"/>
    <property type="molecule type" value="Genomic_DNA"/>
</dbReference>
<dbReference type="RefSeq" id="WP_135698390.1">
    <property type="nucleotide sequence ID" value="NZ_RQER01000008.1"/>
</dbReference>
<comment type="caution">
    <text evidence="2">The sequence shown here is derived from an EMBL/GenBank/DDBJ whole genome shotgun (WGS) entry which is preliminary data.</text>
</comment>
<dbReference type="Proteomes" id="UP000297946">
    <property type="component" value="Unassembled WGS sequence"/>
</dbReference>
<evidence type="ECO:0000256" key="1">
    <source>
        <dbReference type="SAM" id="MobiDB-lite"/>
    </source>
</evidence>